<organism evidence="14 15">
    <name type="scientific">Solirubrobacter ginsenosidimutans</name>
    <dbReference type="NCBI Taxonomy" id="490573"/>
    <lineage>
        <taxon>Bacteria</taxon>
        <taxon>Bacillati</taxon>
        <taxon>Actinomycetota</taxon>
        <taxon>Thermoleophilia</taxon>
        <taxon>Solirubrobacterales</taxon>
        <taxon>Solirubrobacteraceae</taxon>
        <taxon>Solirubrobacter</taxon>
    </lineage>
</organism>
<proteinExistence type="predicted"/>
<feature type="domain" description="PASTA" evidence="13">
    <location>
        <begin position="322"/>
        <end position="388"/>
    </location>
</feature>
<evidence type="ECO:0000256" key="7">
    <source>
        <dbReference type="ARBA" id="ARBA00047899"/>
    </source>
</evidence>
<dbReference type="PROSITE" id="PS50011">
    <property type="entry name" value="PROTEIN_KINASE_DOM"/>
    <property type="match status" value="1"/>
</dbReference>
<keyword evidence="4 9" id="KW-0547">Nucleotide-binding</keyword>
<feature type="compositionally biased region" description="Pro residues" evidence="10">
    <location>
        <begin position="595"/>
        <end position="609"/>
    </location>
</feature>
<keyword evidence="2" id="KW-0723">Serine/threonine-protein kinase</keyword>
<accession>A0A9X3MT02</accession>
<dbReference type="InterPro" id="IPR008271">
    <property type="entry name" value="Ser/Thr_kinase_AS"/>
</dbReference>
<feature type="region of interest" description="Disordered" evidence="10">
    <location>
        <begin position="549"/>
        <end position="609"/>
    </location>
</feature>
<evidence type="ECO:0000256" key="5">
    <source>
        <dbReference type="ARBA" id="ARBA00022777"/>
    </source>
</evidence>
<dbReference type="SUPFAM" id="SSF56112">
    <property type="entry name" value="Protein kinase-like (PK-like)"/>
    <property type="match status" value="1"/>
</dbReference>
<evidence type="ECO:0000313" key="15">
    <source>
        <dbReference type="Proteomes" id="UP001149140"/>
    </source>
</evidence>
<keyword evidence="11" id="KW-1133">Transmembrane helix</keyword>
<feature type="transmembrane region" description="Helical" evidence="11">
    <location>
        <begin position="300"/>
        <end position="321"/>
    </location>
</feature>
<evidence type="ECO:0000256" key="11">
    <source>
        <dbReference type="SAM" id="Phobius"/>
    </source>
</evidence>
<dbReference type="Pfam" id="PF03793">
    <property type="entry name" value="PASTA"/>
    <property type="match status" value="4"/>
</dbReference>
<name>A0A9X3MT02_9ACTN</name>
<reference evidence="14" key="1">
    <citation type="submission" date="2022-10" db="EMBL/GenBank/DDBJ databases">
        <title>The WGS of Solirubrobacter ginsenosidimutans DSM 21036.</title>
        <authorList>
            <person name="Jiang Z."/>
        </authorList>
    </citation>
    <scope>NUCLEOTIDE SEQUENCE</scope>
    <source>
        <strain evidence="14">DSM 21036</strain>
    </source>
</reference>
<dbReference type="GO" id="GO:0005524">
    <property type="term" value="F:ATP binding"/>
    <property type="evidence" value="ECO:0007669"/>
    <property type="project" value="UniProtKB-UniRule"/>
</dbReference>
<feature type="domain" description="PASTA" evidence="13">
    <location>
        <begin position="456"/>
        <end position="521"/>
    </location>
</feature>
<evidence type="ECO:0000256" key="4">
    <source>
        <dbReference type="ARBA" id="ARBA00022741"/>
    </source>
</evidence>
<feature type="binding site" evidence="9">
    <location>
        <position position="43"/>
    </location>
    <ligand>
        <name>ATP</name>
        <dbReference type="ChEBI" id="CHEBI:30616"/>
    </ligand>
</feature>
<dbReference type="PANTHER" id="PTHR43289:SF34">
    <property type="entry name" value="SERINE_THREONINE-PROTEIN KINASE YBDM-RELATED"/>
    <property type="match status" value="1"/>
</dbReference>
<gene>
    <name evidence="14" type="ORF">OM076_17100</name>
</gene>
<dbReference type="AlphaFoldDB" id="A0A9X3MT02"/>
<dbReference type="Gene3D" id="1.10.510.10">
    <property type="entry name" value="Transferase(Phosphotransferase) domain 1"/>
    <property type="match status" value="1"/>
</dbReference>
<dbReference type="InterPro" id="IPR017441">
    <property type="entry name" value="Protein_kinase_ATP_BS"/>
</dbReference>
<dbReference type="SMART" id="SM00220">
    <property type="entry name" value="S_TKc"/>
    <property type="match status" value="1"/>
</dbReference>
<evidence type="ECO:0000256" key="1">
    <source>
        <dbReference type="ARBA" id="ARBA00012513"/>
    </source>
</evidence>
<evidence type="ECO:0000259" key="12">
    <source>
        <dbReference type="PROSITE" id="PS50011"/>
    </source>
</evidence>
<dbReference type="FunFam" id="1.10.510.10:FF:000021">
    <property type="entry name" value="Serine/threonine protein kinase"/>
    <property type="match status" value="1"/>
</dbReference>
<dbReference type="EC" id="2.7.11.1" evidence="1"/>
<dbReference type="InterPro" id="IPR005543">
    <property type="entry name" value="PASTA_dom"/>
</dbReference>
<feature type="domain" description="Protein kinase" evidence="12">
    <location>
        <begin position="14"/>
        <end position="278"/>
    </location>
</feature>
<keyword evidence="11" id="KW-0472">Membrane</keyword>
<dbReference type="CDD" id="cd14014">
    <property type="entry name" value="STKc_PknB_like"/>
    <property type="match status" value="1"/>
</dbReference>
<protein>
    <recommendedName>
        <fullName evidence="1">non-specific serine/threonine protein kinase</fullName>
        <ecNumber evidence="1">2.7.11.1</ecNumber>
    </recommendedName>
</protein>
<feature type="compositionally biased region" description="Basic and acidic residues" evidence="10">
    <location>
        <begin position="554"/>
        <end position="565"/>
    </location>
</feature>
<evidence type="ECO:0000259" key="13">
    <source>
        <dbReference type="PROSITE" id="PS51178"/>
    </source>
</evidence>
<dbReference type="Gene3D" id="3.30.10.20">
    <property type="match status" value="4"/>
</dbReference>
<comment type="catalytic activity">
    <reaction evidence="8">
        <text>L-seryl-[protein] + ATP = O-phospho-L-seryl-[protein] + ADP + H(+)</text>
        <dbReference type="Rhea" id="RHEA:17989"/>
        <dbReference type="Rhea" id="RHEA-COMP:9863"/>
        <dbReference type="Rhea" id="RHEA-COMP:11604"/>
        <dbReference type="ChEBI" id="CHEBI:15378"/>
        <dbReference type="ChEBI" id="CHEBI:29999"/>
        <dbReference type="ChEBI" id="CHEBI:30616"/>
        <dbReference type="ChEBI" id="CHEBI:83421"/>
        <dbReference type="ChEBI" id="CHEBI:456216"/>
        <dbReference type="EC" id="2.7.11.1"/>
    </reaction>
</comment>
<feature type="domain" description="PASTA" evidence="13">
    <location>
        <begin position="389"/>
        <end position="455"/>
    </location>
</feature>
<feature type="domain" description="PASTA" evidence="13">
    <location>
        <begin position="523"/>
        <end position="587"/>
    </location>
</feature>
<dbReference type="FunFam" id="3.30.200.20:FF:000035">
    <property type="entry name" value="Serine/threonine protein kinase Stk1"/>
    <property type="match status" value="1"/>
</dbReference>
<evidence type="ECO:0000313" key="14">
    <source>
        <dbReference type="EMBL" id="MDA0161995.1"/>
    </source>
</evidence>
<evidence type="ECO:0000256" key="9">
    <source>
        <dbReference type="PROSITE-ProRule" id="PRU10141"/>
    </source>
</evidence>
<dbReference type="Gene3D" id="3.30.200.20">
    <property type="entry name" value="Phosphorylase Kinase, domain 1"/>
    <property type="match status" value="1"/>
</dbReference>
<feature type="region of interest" description="Disordered" evidence="10">
    <location>
        <begin position="491"/>
        <end position="510"/>
    </location>
</feature>
<dbReference type="PROSITE" id="PS00107">
    <property type="entry name" value="PROTEIN_KINASE_ATP"/>
    <property type="match status" value="1"/>
</dbReference>
<keyword evidence="3" id="KW-0808">Transferase</keyword>
<keyword evidence="5" id="KW-0418">Kinase</keyword>
<keyword evidence="6 9" id="KW-0067">ATP-binding</keyword>
<dbReference type="GO" id="GO:0045717">
    <property type="term" value="P:negative regulation of fatty acid biosynthetic process"/>
    <property type="evidence" value="ECO:0007669"/>
    <property type="project" value="UniProtKB-ARBA"/>
</dbReference>
<dbReference type="CDD" id="cd06577">
    <property type="entry name" value="PASTA_pknB"/>
    <property type="match status" value="4"/>
</dbReference>
<dbReference type="GO" id="GO:0004674">
    <property type="term" value="F:protein serine/threonine kinase activity"/>
    <property type="evidence" value="ECO:0007669"/>
    <property type="project" value="UniProtKB-KW"/>
</dbReference>
<sequence length="609" mass="64841">MHTVARDTLIDGRYRAQRRLGAGGMAEVWCAQDEVLGRRVAVKLMGGRFVEDPEFHERFRREAQAAAGLTHPNIVAIFDRSEWDGTPYIAMELVDGKTLKELVTERGPLPADIAVGLTEQVLRALGYAHRRGIVHRDVKPQNVIVDADGQAKVADFGIARAGETSEMTQTGAIVGTMQYLSPEQAEGRPVDRRADLYSAGVVLYELLTGQVPFDGEAPISIAIKHINERPVPPGQLERGISPALEAVVMRALEKDPARRFQSAEEFIAALERARHAPTREIVMEPAPGEPWEDERRRTRWWVWALVIFALAAIALGAYLTIAGNKVDVPSLKGRTASEAADVAHRAGLEITFVAQVSDDVPRDEVIKQDPAAGERVKEGSTVTAFISSGKGEAPVPAVVGQSESDAVDAVTAAGFKTKTKDAFSDSVAKGDVISTSPKAGESLTKGRTVTLTISQGSEGITVPKVVGLQQADAVAQLEQLGLTADVTEQETTQPAGTVMEQDPPSGTSVNKGAAVTLTVAAERPKVPDVTTDHPTEEEATAILEKAGFKVQVRTRPDPDNLDRVSDQNPAAGTPRSTGATVTIFLGSNGATPTPSASPTPTPTPTPTVG</sequence>
<feature type="compositionally biased region" description="Polar residues" evidence="10">
    <location>
        <begin position="566"/>
        <end position="580"/>
    </location>
</feature>
<dbReference type="SMART" id="SM00740">
    <property type="entry name" value="PASTA"/>
    <property type="match status" value="4"/>
</dbReference>
<evidence type="ECO:0000256" key="8">
    <source>
        <dbReference type="ARBA" id="ARBA00048679"/>
    </source>
</evidence>
<dbReference type="Proteomes" id="UP001149140">
    <property type="component" value="Unassembled WGS sequence"/>
</dbReference>
<keyword evidence="11" id="KW-0812">Transmembrane</keyword>
<dbReference type="Pfam" id="PF00069">
    <property type="entry name" value="Pkinase"/>
    <property type="match status" value="1"/>
</dbReference>
<dbReference type="InterPro" id="IPR000719">
    <property type="entry name" value="Prot_kinase_dom"/>
</dbReference>
<dbReference type="EMBL" id="JAPDOD010000015">
    <property type="protein sequence ID" value="MDA0161995.1"/>
    <property type="molecule type" value="Genomic_DNA"/>
</dbReference>
<comment type="caution">
    <text evidence="14">The sequence shown here is derived from an EMBL/GenBank/DDBJ whole genome shotgun (WGS) entry which is preliminary data.</text>
</comment>
<dbReference type="PROSITE" id="PS51178">
    <property type="entry name" value="PASTA"/>
    <property type="match status" value="4"/>
</dbReference>
<dbReference type="PANTHER" id="PTHR43289">
    <property type="entry name" value="MITOGEN-ACTIVATED PROTEIN KINASE KINASE KINASE 20-RELATED"/>
    <property type="match status" value="1"/>
</dbReference>
<comment type="catalytic activity">
    <reaction evidence="7">
        <text>L-threonyl-[protein] + ATP = O-phospho-L-threonyl-[protein] + ADP + H(+)</text>
        <dbReference type="Rhea" id="RHEA:46608"/>
        <dbReference type="Rhea" id="RHEA-COMP:11060"/>
        <dbReference type="Rhea" id="RHEA-COMP:11605"/>
        <dbReference type="ChEBI" id="CHEBI:15378"/>
        <dbReference type="ChEBI" id="CHEBI:30013"/>
        <dbReference type="ChEBI" id="CHEBI:30616"/>
        <dbReference type="ChEBI" id="CHEBI:61977"/>
        <dbReference type="ChEBI" id="CHEBI:456216"/>
        <dbReference type="EC" id="2.7.11.1"/>
    </reaction>
</comment>
<dbReference type="InterPro" id="IPR011009">
    <property type="entry name" value="Kinase-like_dom_sf"/>
</dbReference>
<dbReference type="PROSITE" id="PS00108">
    <property type="entry name" value="PROTEIN_KINASE_ST"/>
    <property type="match status" value="1"/>
</dbReference>
<dbReference type="RefSeq" id="WP_270041230.1">
    <property type="nucleotide sequence ID" value="NZ_JAPDOD010000015.1"/>
</dbReference>
<evidence type="ECO:0000256" key="3">
    <source>
        <dbReference type="ARBA" id="ARBA00022679"/>
    </source>
</evidence>
<evidence type="ECO:0000256" key="2">
    <source>
        <dbReference type="ARBA" id="ARBA00022527"/>
    </source>
</evidence>
<evidence type="ECO:0000256" key="6">
    <source>
        <dbReference type="ARBA" id="ARBA00022840"/>
    </source>
</evidence>
<keyword evidence="15" id="KW-1185">Reference proteome</keyword>
<evidence type="ECO:0000256" key="10">
    <source>
        <dbReference type="SAM" id="MobiDB-lite"/>
    </source>
</evidence>